<keyword evidence="5" id="KW-1185">Reference proteome</keyword>
<dbReference type="InterPro" id="IPR007527">
    <property type="entry name" value="Znf_SWIM"/>
</dbReference>
<dbReference type="GO" id="GO:0008270">
    <property type="term" value="F:zinc ion binding"/>
    <property type="evidence" value="ECO:0007669"/>
    <property type="project" value="UniProtKB-KW"/>
</dbReference>
<evidence type="ECO:0000256" key="2">
    <source>
        <dbReference type="SAM" id="MobiDB-lite"/>
    </source>
</evidence>
<feature type="region of interest" description="Disordered" evidence="2">
    <location>
        <begin position="1"/>
        <end position="49"/>
    </location>
</feature>
<dbReference type="PROSITE" id="PS50966">
    <property type="entry name" value="ZF_SWIM"/>
    <property type="match status" value="1"/>
</dbReference>
<organism evidence="4 5">
    <name type="scientific">Verticillium nonalfalfae</name>
    <dbReference type="NCBI Taxonomy" id="1051616"/>
    <lineage>
        <taxon>Eukaryota</taxon>
        <taxon>Fungi</taxon>
        <taxon>Dikarya</taxon>
        <taxon>Ascomycota</taxon>
        <taxon>Pezizomycotina</taxon>
        <taxon>Sordariomycetes</taxon>
        <taxon>Hypocreomycetidae</taxon>
        <taxon>Glomerellales</taxon>
        <taxon>Plectosphaerellaceae</taxon>
        <taxon>Verticillium</taxon>
    </lineage>
</organism>
<accession>A0A3M9Y5P5</accession>
<dbReference type="STRING" id="1051616.A0A3M9Y5P5"/>
<evidence type="ECO:0000256" key="1">
    <source>
        <dbReference type="PROSITE-ProRule" id="PRU00325"/>
    </source>
</evidence>
<dbReference type="EMBL" id="RBVV01000076">
    <property type="protein sequence ID" value="RNJ55485.1"/>
    <property type="molecule type" value="Genomic_DNA"/>
</dbReference>
<keyword evidence="1" id="KW-0479">Metal-binding</keyword>
<reference evidence="4 5" key="1">
    <citation type="submission" date="2018-10" db="EMBL/GenBank/DDBJ databases">
        <title>Genome sequence of Verticillium nonalfalfae VnAa140.</title>
        <authorList>
            <person name="Stajich J.E."/>
            <person name="Kasson M.T."/>
        </authorList>
    </citation>
    <scope>NUCLEOTIDE SEQUENCE [LARGE SCALE GENOMIC DNA]</scope>
    <source>
        <strain evidence="4 5">VnAa140</strain>
    </source>
</reference>
<proteinExistence type="predicted"/>
<feature type="region of interest" description="Disordered" evidence="2">
    <location>
        <begin position="65"/>
        <end position="97"/>
    </location>
</feature>
<dbReference type="GeneID" id="39612130"/>
<feature type="domain" description="SWIM-type" evidence="3">
    <location>
        <begin position="229"/>
        <end position="263"/>
    </location>
</feature>
<dbReference type="AlphaFoldDB" id="A0A3M9Y5P5"/>
<dbReference type="PANTHER" id="PTHR21540:SF0">
    <property type="entry name" value="PHD FAMILY PROTEIN"/>
    <property type="match status" value="1"/>
</dbReference>
<dbReference type="RefSeq" id="XP_028493643.1">
    <property type="nucleotide sequence ID" value="XM_028642528.1"/>
</dbReference>
<evidence type="ECO:0000259" key="3">
    <source>
        <dbReference type="PROSITE" id="PS50966"/>
    </source>
</evidence>
<keyword evidence="1" id="KW-0862">Zinc</keyword>
<dbReference type="Proteomes" id="UP000267145">
    <property type="component" value="Unassembled WGS sequence"/>
</dbReference>
<keyword evidence="1" id="KW-0863">Zinc-finger</keyword>
<dbReference type="PANTHER" id="PTHR21540">
    <property type="entry name" value="RING FINGER AND SWIM DOMAIN-CONTAINING PROTEIN 2"/>
    <property type="match status" value="1"/>
</dbReference>
<protein>
    <recommendedName>
        <fullName evidence="3">SWIM-type domain-containing protein</fullName>
    </recommendedName>
</protein>
<feature type="compositionally biased region" description="Polar residues" evidence="2">
    <location>
        <begin position="14"/>
        <end position="23"/>
    </location>
</feature>
<comment type="caution">
    <text evidence="4">The sequence shown here is derived from an EMBL/GenBank/DDBJ whole genome shotgun (WGS) entry which is preliminary data.</text>
</comment>
<evidence type="ECO:0000313" key="4">
    <source>
        <dbReference type="EMBL" id="RNJ55485.1"/>
    </source>
</evidence>
<sequence>MGVESTWGEYSWAVPSSCSSTLSDPPGSEYEPEPSSPTHDGTNRPATTAAAVVAPVTPLQSGLRHTFLSQEEPSDGSPPVKKKRTTRETKSTKGYPQDIARLTRFGKGTYAIGHGPLPDDIDWTQIPVPVIKEQLFMRDKSWVAPAEAELGLTHEAAFEVGDGIAAQQRPGGFRKGANEKTHASTKKALTQRMILVKRQDTIEWDDWGSYDPANTNSADFYIRGSDKTYCITINNSPKCECPAKKYNPQNHCKHIIYVLVHILRAPEALIYQKTLLDDEIRALLTQGQTSVLPWTRSTMIQP</sequence>
<dbReference type="GO" id="GO:0061630">
    <property type="term" value="F:ubiquitin protein ligase activity"/>
    <property type="evidence" value="ECO:0007669"/>
    <property type="project" value="InterPro"/>
</dbReference>
<gene>
    <name evidence="4" type="ORF">D7B24_008441</name>
</gene>
<evidence type="ECO:0000313" key="5">
    <source>
        <dbReference type="Proteomes" id="UP000267145"/>
    </source>
</evidence>
<name>A0A3M9Y5P5_9PEZI</name>
<dbReference type="InterPro" id="IPR039903">
    <property type="entry name" value="Zswim2"/>
</dbReference>